<gene>
    <name evidence="12 15" type="primary">mraY</name>
    <name evidence="15" type="ORF">Fuma_02645</name>
</gene>
<dbReference type="UniPathway" id="UPA00219"/>
<keyword evidence="11 12" id="KW-0961">Cell wall biogenesis/degradation</keyword>
<evidence type="ECO:0000256" key="1">
    <source>
        <dbReference type="ARBA" id="ARBA00004141"/>
    </source>
</evidence>
<dbReference type="GO" id="GO:0051301">
    <property type="term" value="P:cell division"/>
    <property type="evidence" value="ECO:0007669"/>
    <property type="project" value="UniProtKB-KW"/>
</dbReference>
<keyword evidence="12 14" id="KW-0460">Magnesium</keyword>
<feature type="transmembrane region" description="Helical" evidence="12">
    <location>
        <begin position="243"/>
        <end position="264"/>
    </location>
</feature>
<feature type="binding site" evidence="14">
    <location>
        <position position="313"/>
    </location>
    <ligand>
        <name>Mg(2+)</name>
        <dbReference type="ChEBI" id="CHEBI:18420"/>
    </ligand>
</feature>
<accession>A0A1P8WG56</accession>
<feature type="binding site" evidence="14">
    <location>
        <position position="238"/>
    </location>
    <ligand>
        <name>Mg(2+)</name>
        <dbReference type="ChEBI" id="CHEBI:18420"/>
    </ligand>
</feature>
<dbReference type="GO" id="GO:0005886">
    <property type="term" value="C:plasma membrane"/>
    <property type="evidence" value="ECO:0007669"/>
    <property type="project" value="UniProtKB-SubCell"/>
</dbReference>
<evidence type="ECO:0000256" key="13">
    <source>
        <dbReference type="NCBIfam" id="TIGR00445"/>
    </source>
</evidence>
<dbReference type="GO" id="GO:0009252">
    <property type="term" value="P:peptidoglycan biosynthetic process"/>
    <property type="evidence" value="ECO:0007669"/>
    <property type="project" value="UniProtKB-UniRule"/>
</dbReference>
<dbReference type="GO" id="GO:0008360">
    <property type="term" value="P:regulation of cell shape"/>
    <property type="evidence" value="ECO:0007669"/>
    <property type="project" value="UniProtKB-KW"/>
</dbReference>
<proteinExistence type="inferred from homology"/>
<feature type="transmembrane region" description="Helical" evidence="12">
    <location>
        <begin position="121"/>
        <end position="138"/>
    </location>
</feature>
<dbReference type="PANTHER" id="PTHR22926:SF5">
    <property type="entry name" value="PHOSPHO-N-ACETYLMURAMOYL-PENTAPEPTIDE-TRANSFERASE HOMOLOG"/>
    <property type="match status" value="1"/>
</dbReference>
<dbReference type="Pfam" id="PF00953">
    <property type="entry name" value="Glycos_transf_4"/>
    <property type="match status" value="1"/>
</dbReference>
<dbReference type="KEGG" id="fmr:Fuma_02645"/>
<feature type="transmembrane region" description="Helical" evidence="12">
    <location>
        <begin position="144"/>
        <end position="160"/>
    </location>
</feature>
<comment type="function">
    <text evidence="12">Catalyzes the initial step of the lipid cycle reactions in the biosynthesis of the cell wall peptidoglycan: transfers peptidoglycan precursor phospho-MurNAc-pentapeptide from UDP-MurNAc-pentapeptide onto the lipid carrier undecaprenyl phosphate, yielding undecaprenyl-pyrophosphoryl-MurNAc-pentapeptide, known as lipid I.</text>
</comment>
<evidence type="ECO:0000256" key="14">
    <source>
        <dbReference type="PIRSR" id="PIRSR600715-1"/>
    </source>
</evidence>
<name>A0A1P8WG56_9PLAN</name>
<dbReference type="CDD" id="cd06852">
    <property type="entry name" value="GT_MraY"/>
    <property type="match status" value="1"/>
</dbReference>
<feature type="transmembrane region" description="Helical" evidence="12">
    <location>
        <begin position="180"/>
        <end position="196"/>
    </location>
</feature>
<dbReference type="GO" id="GO:0051992">
    <property type="term" value="F:UDP-N-acetylmuramoyl-L-alanyl-D-glutamyl-meso-2,6-diaminopimelyl-D-alanyl-D-alanine:undecaprenyl-phosphate transferase activity"/>
    <property type="evidence" value="ECO:0007669"/>
    <property type="project" value="RHEA"/>
</dbReference>
<evidence type="ECO:0000313" key="15">
    <source>
        <dbReference type="EMBL" id="APZ93032.1"/>
    </source>
</evidence>
<keyword evidence="12" id="KW-1003">Cell membrane</keyword>
<feature type="transmembrane region" description="Helical" evidence="12">
    <location>
        <begin position="384"/>
        <end position="403"/>
    </location>
</feature>
<keyword evidence="8 12" id="KW-1133">Transmembrane helix</keyword>
<comment type="catalytic activity">
    <reaction evidence="12">
        <text>UDP-N-acetyl-alpha-D-muramoyl-L-alanyl-gamma-D-glutamyl-meso-2,6-diaminopimeloyl-D-alanyl-D-alanine + di-trans,octa-cis-undecaprenyl phosphate = di-trans,octa-cis-undecaprenyl diphospho-N-acetyl-alpha-D-muramoyl-L-alanyl-D-glutamyl-meso-2,6-diaminopimeloyl-D-alanyl-D-alanine + UMP</text>
        <dbReference type="Rhea" id="RHEA:28386"/>
        <dbReference type="ChEBI" id="CHEBI:57865"/>
        <dbReference type="ChEBI" id="CHEBI:60392"/>
        <dbReference type="ChEBI" id="CHEBI:61386"/>
        <dbReference type="ChEBI" id="CHEBI:61387"/>
        <dbReference type="EC" id="2.7.8.13"/>
    </reaction>
</comment>
<keyword evidence="9 12" id="KW-0472">Membrane</keyword>
<evidence type="ECO:0000256" key="11">
    <source>
        <dbReference type="ARBA" id="ARBA00023316"/>
    </source>
</evidence>
<dbReference type="RefSeq" id="WP_229360912.1">
    <property type="nucleotide sequence ID" value="NZ_CP017641.1"/>
</dbReference>
<evidence type="ECO:0000313" key="16">
    <source>
        <dbReference type="Proteomes" id="UP000187735"/>
    </source>
</evidence>
<keyword evidence="16" id="KW-1185">Reference proteome</keyword>
<evidence type="ECO:0000256" key="7">
    <source>
        <dbReference type="ARBA" id="ARBA00022984"/>
    </source>
</evidence>
<evidence type="ECO:0000256" key="6">
    <source>
        <dbReference type="ARBA" id="ARBA00022960"/>
    </source>
</evidence>
<dbReference type="GO" id="GO:0008963">
    <property type="term" value="F:phospho-N-acetylmuramoyl-pentapeptide-transferase activity"/>
    <property type="evidence" value="ECO:0007669"/>
    <property type="project" value="UniProtKB-UniRule"/>
</dbReference>
<dbReference type="GO" id="GO:0071555">
    <property type="term" value="P:cell wall organization"/>
    <property type="evidence" value="ECO:0007669"/>
    <property type="project" value="UniProtKB-KW"/>
</dbReference>
<dbReference type="InterPro" id="IPR018480">
    <property type="entry name" value="PNAcMuramoyl-5peptid_Trfase_CS"/>
</dbReference>
<keyword evidence="7 12" id="KW-0573">Peptidoglycan synthesis</keyword>
<keyword evidence="12 14" id="KW-0479">Metal-binding</keyword>
<feature type="transmembrane region" description="Helical" evidence="12">
    <location>
        <begin position="71"/>
        <end position="90"/>
    </location>
</feature>
<keyword evidence="4 12" id="KW-0808">Transferase</keyword>
<dbReference type="STRING" id="1891926.Fuma_02645"/>
<keyword evidence="3 12" id="KW-0132">Cell division</keyword>
<dbReference type="Proteomes" id="UP000187735">
    <property type="component" value="Chromosome"/>
</dbReference>
<evidence type="ECO:0000256" key="12">
    <source>
        <dbReference type="HAMAP-Rule" id="MF_00038"/>
    </source>
</evidence>
<feature type="transmembrane region" description="Helical" evidence="12">
    <location>
        <begin position="276"/>
        <end position="302"/>
    </location>
</feature>
<comment type="cofactor">
    <cofactor evidence="12 14">
        <name>Mg(2+)</name>
        <dbReference type="ChEBI" id="CHEBI:18420"/>
    </cofactor>
</comment>
<sequence>MVLDSASRATIGGVENCGGTSYVAIMTSRPWVGASHFRAMILWLSQFLISPSGNDAARAAGASEVFLTSRIALATLMAFLVVVLLGPLAIRWLKLRFREKIASDSATLNELHADKNDTPTMGGLFTMAAVLLSTVLFAELSHPFIHIAVVAVLLLTGLGAWDDWTKQATTRNGLSARHKLVYQIVIALCIGLMMYVEQRSASLGTNIVWPPVGLSVPLGGLFIGWAALVIVGSCNAVNLTDGLDGLAAGCTVLCGSAFCLLAYVSGHSIFADHLQVPYFAGAGELAVVMGALVGAKLGFLWFNGFPAQAFMGDAGSLPTGGLLAVAALLIRQEILLAIIGGVFVVETLSVIMQVGSYKLTGRRILRCSPLHNHFVFRGDPETKIVMRFWIVAALLAIAGVASLKLH</sequence>
<keyword evidence="10 12" id="KW-0131">Cell cycle</keyword>
<dbReference type="InterPro" id="IPR000715">
    <property type="entry name" value="Glycosyl_transferase_4"/>
</dbReference>
<evidence type="ECO:0000256" key="2">
    <source>
        <dbReference type="ARBA" id="ARBA00005583"/>
    </source>
</evidence>
<reference evidence="15 16" key="1">
    <citation type="journal article" date="2016" name="Front. Microbiol.">
        <title>Fuerstia marisgermanicae gen. nov., sp. nov., an Unusual Member of the Phylum Planctomycetes from the German Wadden Sea.</title>
        <authorList>
            <person name="Kohn T."/>
            <person name="Heuer A."/>
            <person name="Jogler M."/>
            <person name="Vollmers J."/>
            <person name="Boedeker C."/>
            <person name="Bunk B."/>
            <person name="Rast P."/>
            <person name="Borchert D."/>
            <person name="Glockner I."/>
            <person name="Freese H.M."/>
            <person name="Klenk H.P."/>
            <person name="Overmann J."/>
            <person name="Kaster A.K."/>
            <person name="Rohde M."/>
            <person name="Wiegand S."/>
            <person name="Jogler C."/>
        </authorList>
    </citation>
    <scope>NUCLEOTIDE SEQUENCE [LARGE SCALE GENOMIC DNA]</scope>
    <source>
        <strain evidence="15 16">NH11</strain>
    </source>
</reference>
<feature type="transmembrane region" description="Helical" evidence="12">
    <location>
        <begin position="208"/>
        <end position="231"/>
    </location>
</feature>
<evidence type="ECO:0000256" key="5">
    <source>
        <dbReference type="ARBA" id="ARBA00022692"/>
    </source>
</evidence>
<comment type="subcellular location">
    <subcellularLocation>
        <location evidence="12">Cell membrane</location>
        <topology evidence="12">Multi-pass membrane protein</topology>
    </subcellularLocation>
    <subcellularLocation>
        <location evidence="1">Membrane</location>
        <topology evidence="1">Multi-pass membrane protein</topology>
    </subcellularLocation>
</comment>
<dbReference type="PANTHER" id="PTHR22926">
    <property type="entry name" value="PHOSPHO-N-ACETYLMURAMOYL-PENTAPEPTIDE-TRANSFERASE"/>
    <property type="match status" value="1"/>
</dbReference>
<protein>
    <recommendedName>
        <fullName evidence="12 13">Phospho-N-acetylmuramoyl-pentapeptide-transferase</fullName>
        <ecNumber evidence="12 13">2.7.8.13</ecNumber>
    </recommendedName>
    <alternativeName>
        <fullName evidence="12">UDP-MurNAc-pentapeptide phosphotransferase</fullName>
    </alternativeName>
</protein>
<organism evidence="15 16">
    <name type="scientific">Fuerstiella marisgermanici</name>
    <dbReference type="NCBI Taxonomy" id="1891926"/>
    <lineage>
        <taxon>Bacteria</taxon>
        <taxon>Pseudomonadati</taxon>
        <taxon>Planctomycetota</taxon>
        <taxon>Planctomycetia</taxon>
        <taxon>Planctomycetales</taxon>
        <taxon>Planctomycetaceae</taxon>
        <taxon>Fuerstiella</taxon>
    </lineage>
</organism>
<evidence type="ECO:0000256" key="9">
    <source>
        <dbReference type="ARBA" id="ARBA00023136"/>
    </source>
</evidence>
<dbReference type="PROSITE" id="PS01348">
    <property type="entry name" value="MRAY_2"/>
    <property type="match status" value="1"/>
</dbReference>
<dbReference type="EMBL" id="CP017641">
    <property type="protein sequence ID" value="APZ93032.1"/>
    <property type="molecule type" value="Genomic_DNA"/>
</dbReference>
<keyword evidence="6 12" id="KW-0133">Cell shape</keyword>
<evidence type="ECO:0000256" key="3">
    <source>
        <dbReference type="ARBA" id="ARBA00022618"/>
    </source>
</evidence>
<dbReference type="NCBIfam" id="TIGR00445">
    <property type="entry name" value="mraY"/>
    <property type="match status" value="1"/>
</dbReference>
<comment type="similarity">
    <text evidence="2 12">Belongs to the glycosyltransferase 4 family. MraY subfamily.</text>
</comment>
<dbReference type="HAMAP" id="MF_00038">
    <property type="entry name" value="MraY"/>
    <property type="match status" value="1"/>
</dbReference>
<evidence type="ECO:0000256" key="10">
    <source>
        <dbReference type="ARBA" id="ARBA00023306"/>
    </source>
</evidence>
<dbReference type="AlphaFoldDB" id="A0A1P8WG56"/>
<comment type="pathway">
    <text evidence="12">Cell wall biogenesis; peptidoglycan biosynthesis.</text>
</comment>
<dbReference type="GO" id="GO:0046872">
    <property type="term" value="F:metal ion binding"/>
    <property type="evidence" value="ECO:0007669"/>
    <property type="project" value="UniProtKB-KW"/>
</dbReference>
<feature type="transmembrane region" description="Helical" evidence="12">
    <location>
        <begin position="336"/>
        <end position="356"/>
    </location>
</feature>
<keyword evidence="5 12" id="KW-0812">Transmembrane</keyword>
<evidence type="ECO:0000256" key="8">
    <source>
        <dbReference type="ARBA" id="ARBA00022989"/>
    </source>
</evidence>
<evidence type="ECO:0000256" key="4">
    <source>
        <dbReference type="ARBA" id="ARBA00022679"/>
    </source>
</evidence>
<dbReference type="EC" id="2.7.8.13" evidence="12 13"/>
<dbReference type="InterPro" id="IPR003524">
    <property type="entry name" value="PNAcMuramoyl-5peptid_Trfase"/>
</dbReference>